<keyword evidence="7 10" id="KW-1133">Transmembrane helix</keyword>
<dbReference type="InterPro" id="IPR011527">
    <property type="entry name" value="ABC1_TM_dom"/>
</dbReference>
<comment type="similarity">
    <text evidence="2">Belongs to the ABC transporter superfamily. ABCC family. Conjugate transporter (TC 3.A.1.208) subfamily.</text>
</comment>
<dbReference type="Gene3D" id="3.40.50.300">
    <property type="entry name" value="P-loop containing nucleotide triphosphate hydrolases"/>
    <property type="match status" value="2"/>
</dbReference>
<reference evidence="13 14" key="1">
    <citation type="journal article" date="2018" name="Elife">
        <title>Functional genomics of lipid metabolism in the oleaginous yeast Rhodosporidium toruloides.</title>
        <authorList>
            <person name="Coradetti S.T."/>
            <person name="Pinel D."/>
            <person name="Geiselman G."/>
            <person name="Ito M."/>
            <person name="Mondo S."/>
            <person name="Reilly M.C."/>
            <person name="Cheng Y.F."/>
            <person name="Bauer S."/>
            <person name="Grigoriev I."/>
            <person name="Gladden J.M."/>
            <person name="Simmons B.A."/>
            <person name="Brem R."/>
            <person name="Arkin A.P."/>
            <person name="Skerker J.M."/>
        </authorList>
    </citation>
    <scope>NUCLEOTIDE SEQUENCE [LARGE SCALE GENOMIC DNA]</scope>
    <source>
        <strain evidence="13 14">NBRC 0880</strain>
    </source>
</reference>
<keyword evidence="5" id="KW-0547">Nucleotide-binding</keyword>
<dbReference type="PROSITE" id="PS50929">
    <property type="entry name" value="ABC_TM1F"/>
    <property type="match status" value="2"/>
</dbReference>
<dbReference type="PANTHER" id="PTHR24223">
    <property type="entry name" value="ATP-BINDING CASSETTE SUB-FAMILY C"/>
    <property type="match status" value="1"/>
</dbReference>
<evidence type="ECO:0000256" key="7">
    <source>
        <dbReference type="ARBA" id="ARBA00022989"/>
    </source>
</evidence>
<protein>
    <submittedName>
        <fullName evidence="13">ABC transporter</fullName>
    </submittedName>
</protein>
<dbReference type="GO" id="GO:0016020">
    <property type="term" value="C:membrane"/>
    <property type="evidence" value="ECO:0007669"/>
    <property type="project" value="UniProtKB-SubCell"/>
</dbReference>
<dbReference type="InterPro" id="IPR017871">
    <property type="entry name" value="ABC_transporter-like_CS"/>
</dbReference>
<feature type="transmembrane region" description="Helical" evidence="10">
    <location>
        <begin position="906"/>
        <end position="931"/>
    </location>
</feature>
<dbReference type="PANTHER" id="PTHR24223:SF456">
    <property type="entry name" value="MULTIDRUG RESISTANCE-ASSOCIATED PROTEIN LETHAL(2)03659"/>
    <property type="match status" value="1"/>
</dbReference>
<dbReference type="Pfam" id="PF00005">
    <property type="entry name" value="ABC_tran"/>
    <property type="match status" value="2"/>
</dbReference>
<dbReference type="PROSITE" id="PS50893">
    <property type="entry name" value="ABC_TRANSPORTER_2"/>
    <property type="match status" value="2"/>
</dbReference>
<feature type="transmembrane region" description="Helical" evidence="10">
    <location>
        <begin position="1010"/>
        <end position="1027"/>
    </location>
</feature>
<feature type="transmembrane region" description="Helical" evidence="10">
    <location>
        <begin position="356"/>
        <end position="379"/>
    </location>
</feature>
<evidence type="ECO:0000256" key="5">
    <source>
        <dbReference type="ARBA" id="ARBA00022741"/>
    </source>
</evidence>
<dbReference type="CDD" id="cd18606">
    <property type="entry name" value="ABC_6TM_YOR1_D2_like"/>
    <property type="match status" value="1"/>
</dbReference>
<proteinExistence type="inferred from homology"/>
<keyword evidence="6" id="KW-0067">ATP-binding</keyword>
<dbReference type="GO" id="GO:0005524">
    <property type="term" value="F:ATP binding"/>
    <property type="evidence" value="ECO:0007669"/>
    <property type="project" value="UniProtKB-KW"/>
</dbReference>
<evidence type="ECO:0000256" key="9">
    <source>
        <dbReference type="SAM" id="MobiDB-lite"/>
    </source>
</evidence>
<evidence type="ECO:0000256" key="2">
    <source>
        <dbReference type="ARBA" id="ARBA00009726"/>
    </source>
</evidence>
<organism evidence="13 14">
    <name type="scientific">Rhodotorula toruloides</name>
    <name type="common">Yeast</name>
    <name type="synonym">Rhodosporidium toruloides</name>
    <dbReference type="NCBI Taxonomy" id="5286"/>
    <lineage>
        <taxon>Eukaryota</taxon>
        <taxon>Fungi</taxon>
        <taxon>Dikarya</taxon>
        <taxon>Basidiomycota</taxon>
        <taxon>Pucciniomycotina</taxon>
        <taxon>Microbotryomycetes</taxon>
        <taxon>Sporidiobolales</taxon>
        <taxon>Sporidiobolaceae</taxon>
        <taxon>Rhodotorula</taxon>
    </lineage>
</organism>
<dbReference type="InterPro" id="IPR027417">
    <property type="entry name" value="P-loop_NTPase"/>
</dbReference>
<evidence type="ECO:0000256" key="1">
    <source>
        <dbReference type="ARBA" id="ARBA00004141"/>
    </source>
</evidence>
<dbReference type="Pfam" id="PF00664">
    <property type="entry name" value="ABC_membrane"/>
    <property type="match status" value="2"/>
</dbReference>
<dbReference type="InterPro" id="IPR050173">
    <property type="entry name" value="ABC_transporter_C-like"/>
</dbReference>
<evidence type="ECO:0000256" key="8">
    <source>
        <dbReference type="ARBA" id="ARBA00023136"/>
    </source>
</evidence>
<evidence type="ECO:0000256" key="10">
    <source>
        <dbReference type="SAM" id="Phobius"/>
    </source>
</evidence>
<feature type="region of interest" description="Disordered" evidence="9">
    <location>
        <begin position="551"/>
        <end position="587"/>
    </location>
</feature>
<feature type="compositionally biased region" description="Basic and acidic residues" evidence="9">
    <location>
        <begin position="571"/>
        <end position="587"/>
    </location>
</feature>
<dbReference type="SUPFAM" id="SSF90123">
    <property type="entry name" value="ABC transporter transmembrane region"/>
    <property type="match status" value="2"/>
</dbReference>
<keyword evidence="8 10" id="KW-0472">Membrane</keyword>
<dbReference type="FunFam" id="3.40.50.300:FF:000997">
    <property type="entry name" value="Multidrug resistance-associated protein 1"/>
    <property type="match status" value="1"/>
</dbReference>
<feature type="domain" description="ABC transmembrane type-1" evidence="12">
    <location>
        <begin position="221"/>
        <end position="498"/>
    </location>
</feature>
<dbReference type="CDD" id="cd03244">
    <property type="entry name" value="ABCC_MRP_domain2"/>
    <property type="match status" value="1"/>
</dbReference>
<dbReference type="FunFam" id="1.20.1560.10:FF:000010">
    <property type="entry name" value="Multidrug resistance-associated ABC transporter"/>
    <property type="match status" value="1"/>
</dbReference>
<dbReference type="Proteomes" id="UP000239560">
    <property type="component" value="Unassembled WGS sequence"/>
</dbReference>
<feature type="domain" description="ABC transporter" evidence="11">
    <location>
        <begin position="575"/>
        <end position="795"/>
    </location>
</feature>
<dbReference type="FunFam" id="3.40.50.300:FF:000565">
    <property type="entry name" value="ABC bile acid transporter"/>
    <property type="match status" value="1"/>
</dbReference>
<dbReference type="GO" id="GO:0016887">
    <property type="term" value="F:ATP hydrolysis activity"/>
    <property type="evidence" value="ECO:0007669"/>
    <property type="project" value="InterPro"/>
</dbReference>
<accession>A0A2T0AHY5</accession>
<feature type="domain" description="ABC transmembrane type-1" evidence="12">
    <location>
        <begin position="883"/>
        <end position="1146"/>
    </location>
</feature>
<evidence type="ECO:0000313" key="13">
    <source>
        <dbReference type="EMBL" id="PRQ77625.1"/>
    </source>
</evidence>
<feature type="transmembrane region" description="Helical" evidence="10">
    <location>
        <begin position="983"/>
        <end position="1004"/>
    </location>
</feature>
<dbReference type="SUPFAM" id="SSF52540">
    <property type="entry name" value="P-loop containing nucleoside triphosphate hydrolases"/>
    <property type="match status" value="2"/>
</dbReference>
<evidence type="ECO:0000259" key="11">
    <source>
        <dbReference type="PROSITE" id="PS50893"/>
    </source>
</evidence>
<feature type="domain" description="ABC transporter" evidence="11">
    <location>
        <begin position="1186"/>
        <end position="1425"/>
    </location>
</feature>
<dbReference type="PROSITE" id="PS00211">
    <property type="entry name" value="ABC_TRANSPORTER_1"/>
    <property type="match status" value="2"/>
</dbReference>
<dbReference type="InterPro" id="IPR036640">
    <property type="entry name" value="ABC1_TM_sf"/>
</dbReference>
<name>A0A2T0AHY5_RHOTO</name>
<evidence type="ECO:0000313" key="14">
    <source>
        <dbReference type="Proteomes" id="UP000239560"/>
    </source>
</evidence>
<dbReference type="SMART" id="SM00382">
    <property type="entry name" value="AAA"/>
    <property type="match status" value="2"/>
</dbReference>
<feature type="transmembrane region" description="Helical" evidence="10">
    <location>
        <begin position="1089"/>
        <end position="1109"/>
    </location>
</feature>
<evidence type="ECO:0000256" key="6">
    <source>
        <dbReference type="ARBA" id="ARBA00022840"/>
    </source>
</evidence>
<evidence type="ECO:0000259" key="12">
    <source>
        <dbReference type="PROSITE" id="PS50929"/>
    </source>
</evidence>
<keyword evidence="4 10" id="KW-0812">Transmembrane</keyword>
<dbReference type="OrthoDB" id="6500128at2759"/>
<dbReference type="CDD" id="cd18597">
    <property type="entry name" value="ABC_6TM_YOR1_D1_like"/>
    <property type="match status" value="1"/>
</dbReference>
<feature type="compositionally biased region" description="Basic and acidic residues" evidence="9">
    <location>
        <begin position="55"/>
        <end position="75"/>
    </location>
</feature>
<dbReference type="EMBL" id="LCTV02000001">
    <property type="protein sequence ID" value="PRQ77625.1"/>
    <property type="molecule type" value="Genomic_DNA"/>
</dbReference>
<dbReference type="CDD" id="cd03250">
    <property type="entry name" value="ABCC_MRP_domain1"/>
    <property type="match status" value="1"/>
</dbReference>
<evidence type="ECO:0000256" key="3">
    <source>
        <dbReference type="ARBA" id="ARBA00022448"/>
    </source>
</evidence>
<dbReference type="InterPro" id="IPR003593">
    <property type="entry name" value="AAA+_ATPase"/>
</dbReference>
<gene>
    <name evidence="13" type="ORF">AAT19DRAFT_8693</name>
</gene>
<feature type="region of interest" description="Disordered" evidence="9">
    <location>
        <begin position="1"/>
        <end position="75"/>
    </location>
</feature>
<dbReference type="Gene3D" id="1.20.1560.10">
    <property type="entry name" value="ABC transporter type 1, transmembrane domain"/>
    <property type="match status" value="2"/>
</dbReference>
<dbReference type="InterPro" id="IPR003439">
    <property type="entry name" value="ABC_transporter-like_ATP-bd"/>
</dbReference>
<keyword evidence="3" id="KW-0813">Transport</keyword>
<dbReference type="GO" id="GO:0140359">
    <property type="term" value="F:ABC-type transporter activity"/>
    <property type="evidence" value="ECO:0007669"/>
    <property type="project" value="InterPro"/>
</dbReference>
<comment type="subcellular location">
    <subcellularLocation>
        <location evidence="1">Membrane</location>
        <topology evidence="1">Multi-pass membrane protein</topology>
    </subcellularLocation>
</comment>
<evidence type="ECO:0000256" key="4">
    <source>
        <dbReference type="ARBA" id="ARBA00022692"/>
    </source>
</evidence>
<comment type="caution">
    <text evidence="13">The sequence shown here is derived from an EMBL/GenBank/DDBJ whole genome shotgun (WGS) entry which is preliminary data.</text>
</comment>
<sequence length="1441" mass="157941">MAEASSAAIESHVLGADGGPKAPLTSEDAVKQGSGAPGGTVGGSDESVTTAADEQDVRKDDGKGEDVEKDEEKEVKVRHRWSIFDPFNFKPPPPPPASMDDAETIRISQANWLSEFTFWWLQPLLVLGYKRELEATDLPKMDETREAGLLADKFEANFARRRKDVEDWNRGLDNGSYVPSSLQKMRWRAFAAMGFARADGRREVGMAMALSDTFFWSFWSAGIYKVIGDVAQTTSPLVMRQIIKLVQQSYAAKQAGEPLPGIGRGIGLAIGLFLMQLFMSVCQNNTFSRSGQVGVLARAALIASLYRKAFRMSGKARVEHTNAKLTSHISTSMSRIEWSSTFFHFSYTCIIQLVEIVVILLCTIGVTSLAGVGIVLLAIPMQTYAMRKLFQGRRKVQKHTDDRIKSISELLSGIRVVKFFAWEGPIVSKVGESRRRELGGIRKLLTIRAATQAMAMSLPVLSSVLVFAVYSLTGHSQQNPAEIWTALSLLNLLRQPLMIPNSLSTMTDAYSAMKSLVPCFMADELPEELFVRDDKADLALQVKDATFVWESSAPPSSEKAGKGKSGKKAKKEQGAADEKGVAAADEPSKVEDINLEVPRGQLLCVVGSVGSGKSSLLQGCIGEMRRTSGDVVFGGSIAYCAQSAWIMNTTLRANILFGRPFDEQRYWDCVRAACLLADLDQLPAGDQTEIGEKGITLSGGQRQRVAIARTLYYDADIVLLDDPLSAVDAHVGAHIFERAIQGMLKEKTRILVTHAVHLLPKADAIIVMENGRIAERGSFDELMAAGGPFSRFAQEYGVAAAAEASNDVKPTATGGAAQVAPKGKASNRPLMQKEEQASGSVGWSTWKSYFRAADGYYTVPLVLGSLVLMSAGQRIPSLTPSHPVLSQFALTWWQEGKFGLGQNQFIGLYAGLGISSAIFTFVLGAATIWFGTTAARNLHHMALEKVTQAPMSFFDTTPLGRLMNRFSKDTDSIDNRLNDSLRMCLATVAQIGASIIVIAIVYPYFLIPTAFVLALFVMTSNFYRASARTIKRHDNVLRSFLYAWFGESLTGLSTIRAFGEKERFLRGNERYIDLENRAWFLTVCNQRWLAIRVDAWGALLVLIVALVAVGERTTIPSSKTGLILAVTLAMQASIAMLIRQTAEVENNMSSIERFEWYAKSLPQEAPAIINDTAPPSTWPNQGAVTFRDVEIRYRPELPSVVRNFNVQIRGGEKVGVVGRTGAGKSTLTQALFRILETYKGTIEIDGLDISKLGLTQLRERLAIIPQEPLLFSGTLRSNLDPFGLYDDARLYDALRRSWLVDRTAGADGSGQVSRFTLDTRVEDEGANMSLGERSLVSLARALVKDAKVIALDEATASVDLETDAKVQATIRSEFKDKTLLIIAHRISTIVGCDKILVMDRGEIQSFANPLELFDRGDGIFHSLCVQSSISREDIVKAQADR</sequence>